<dbReference type="EMBL" id="SGPJ01000407">
    <property type="protein sequence ID" value="THG94713.1"/>
    <property type="molecule type" value="Genomic_DNA"/>
</dbReference>
<reference evidence="4 5" key="1">
    <citation type="submission" date="2019-02" db="EMBL/GenBank/DDBJ databases">
        <title>Genome sequencing of the rare red list fungi Phlebia centrifuga.</title>
        <authorList>
            <person name="Buettner E."/>
            <person name="Kellner H."/>
        </authorList>
    </citation>
    <scope>NUCLEOTIDE SEQUENCE [LARGE SCALE GENOMIC DNA]</scope>
    <source>
        <strain evidence="4 5">DSM 108282</strain>
    </source>
</reference>
<evidence type="ECO:0000256" key="1">
    <source>
        <dbReference type="ARBA" id="ARBA00022703"/>
    </source>
</evidence>
<keyword evidence="2" id="KW-0645">Protease</keyword>
<evidence type="ECO:0000259" key="3">
    <source>
        <dbReference type="Pfam" id="PF00656"/>
    </source>
</evidence>
<keyword evidence="1" id="KW-0053">Apoptosis</keyword>
<name>A0A4S4KA05_9APHY</name>
<dbReference type="InterPro" id="IPR029030">
    <property type="entry name" value="Caspase-like_dom_sf"/>
</dbReference>
<dbReference type="Pfam" id="PF00656">
    <property type="entry name" value="Peptidase_C14"/>
    <property type="match status" value="1"/>
</dbReference>
<proteinExistence type="predicted"/>
<dbReference type="GO" id="GO:0006915">
    <property type="term" value="P:apoptotic process"/>
    <property type="evidence" value="ECO:0007669"/>
    <property type="project" value="UniProtKB-KW"/>
</dbReference>
<keyword evidence="2" id="KW-0378">Hydrolase</keyword>
<dbReference type="Gene3D" id="3.40.50.1460">
    <property type="match status" value="1"/>
</dbReference>
<evidence type="ECO:0000313" key="4">
    <source>
        <dbReference type="EMBL" id="THG94713.1"/>
    </source>
</evidence>
<dbReference type="AlphaFoldDB" id="A0A4S4KA05"/>
<keyword evidence="5" id="KW-1185">Reference proteome</keyword>
<evidence type="ECO:0000313" key="5">
    <source>
        <dbReference type="Proteomes" id="UP000309038"/>
    </source>
</evidence>
<sequence length="169" mass="18103">MLSDSPIAQAGAREYATGTGDNTAAEASNQSPLAQGRWATLFALIIGINQYVSPNITNLEGAVADADAIEEYLKENMGVLPSHICKLVDKDATRAQILEKFQALEDDPRIKKGNPILIYYAGHGNTAKAPKNWTTEDGNVQSILPVDYYMPEPQSVEIPAGSDGTIGVL</sequence>
<organism evidence="4 5">
    <name type="scientific">Hermanssonia centrifuga</name>
    <dbReference type="NCBI Taxonomy" id="98765"/>
    <lineage>
        <taxon>Eukaryota</taxon>
        <taxon>Fungi</taxon>
        <taxon>Dikarya</taxon>
        <taxon>Basidiomycota</taxon>
        <taxon>Agaricomycotina</taxon>
        <taxon>Agaricomycetes</taxon>
        <taxon>Polyporales</taxon>
        <taxon>Meruliaceae</taxon>
        <taxon>Hermanssonia</taxon>
    </lineage>
</organism>
<protein>
    <recommendedName>
        <fullName evidence="3">Peptidase C14 caspase domain-containing protein</fullName>
    </recommendedName>
</protein>
<feature type="domain" description="Peptidase C14 caspase" evidence="3">
    <location>
        <begin position="42"/>
        <end position="148"/>
    </location>
</feature>
<dbReference type="SUPFAM" id="SSF52129">
    <property type="entry name" value="Caspase-like"/>
    <property type="match status" value="1"/>
</dbReference>
<dbReference type="InterPro" id="IPR011600">
    <property type="entry name" value="Pept_C14_caspase"/>
</dbReference>
<dbReference type="Proteomes" id="UP000309038">
    <property type="component" value="Unassembled WGS sequence"/>
</dbReference>
<keyword evidence="2" id="KW-0788">Thiol protease</keyword>
<gene>
    <name evidence="4" type="ORF">EW026_g6810</name>
</gene>
<evidence type="ECO:0000256" key="2">
    <source>
        <dbReference type="ARBA" id="ARBA00022807"/>
    </source>
</evidence>
<comment type="caution">
    <text evidence="4">The sequence shown here is derived from an EMBL/GenBank/DDBJ whole genome shotgun (WGS) entry which is preliminary data.</text>
</comment>
<accession>A0A4S4KA05</accession>
<dbReference type="GO" id="GO:0006508">
    <property type="term" value="P:proteolysis"/>
    <property type="evidence" value="ECO:0007669"/>
    <property type="project" value="InterPro"/>
</dbReference>
<dbReference type="GO" id="GO:0004197">
    <property type="term" value="F:cysteine-type endopeptidase activity"/>
    <property type="evidence" value="ECO:0007669"/>
    <property type="project" value="InterPro"/>
</dbReference>